<evidence type="ECO:0000256" key="3">
    <source>
        <dbReference type="PIRSR" id="PIRSR601461-1"/>
    </source>
</evidence>
<evidence type="ECO:0000313" key="6">
    <source>
        <dbReference type="EMBL" id="RCK58931.1"/>
    </source>
</evidence>
<feature type="signal peptide" evidence="4">
    <location>
        <begin position="1"/>
        <end position="17"/>
    </location>
</feature>
<dbReference type="EMBL" id="QLNQ01000027">
    <property type="protein sequence ID" value="RCK58931.1"/>
    <property type="molecule type" value="Genomic_DNA"/>
</dbReference>
<keyword evidence="2" id="KW-1015">Disulfide bond</keyword>
<dbReference type="InterPro" id="IPR021109">
    <property type="entry name" value="Peptidase_aspartic_dom_sf"/>
</dbReference>
<dbReference type="CDD" id="cd05471">
    <property type="entry name" value="pepsin_like"/>
    <property type="match status" value="1"/>
</dbReference>
<dbReference type="PROSITE" id="PS51767">
    <property type="entry name" value="PEPTIDASE_A1"/>
    <property type="match status" value="1"/>
</dbReference>
<comment type="similarity">
    <text evidence="1">Belongs to the peptidase A1 family.</text>
</comment>
<sequence>MLSRLLVFVLLTLFSRAFPLEKREPRVIKFDLSHDSLAKRDGGTGSEELPFNIYPFAELEVGSNRDKVKLIVDTGSWLTQVLDTNVTCASCRNQGLYNSSASSTVKKSGKPGRSSFGANAFFEGESVLDDVHYGGLEIANLSFRDVYNMSGNPAGILGLAKPPSNEPEENLAWAAKFSGVIDKAIYSLNLYNLDDTPGSLIIGGYDAAKIDGEIHWSSIKNTNIRANLAYVLIEGEKIAVNKNYTIDTGGVNGYLPKDAYDKLVAKLPENCEDVDGRTFVYNLNGVDYEFPLKALFSPIMNGKCSLVVYPGDTAQLGPKIFRYMFLAVDLENDLLGLATIQNTTETDIRAF</sequence>
<dbReference type="STRING" id="5486.A0A367Y1N3"/>
<dbReference type="InterPro" id="IPR034164">
    <property type="entry name" value="Pepsin-like_dom"/>
</dbReference>
<evidence type="ECO:0000259" key="5">
    <source>
        <dbReference type="PROSITE" id="PS51767"/>
    </source>
</evidence>
<evidence type="ECO:0000256" key="4">
    <source>
        <dbReference type="SAM" id="SignalP"/>
    </source>
</evidence>
<keyword evidence="7" id="KW-1185">Reference proteome</keyword>
<dbReference type="Pfam" id="PF00026">
    <property type="entry name" value="Asp"/>
    <property type="match status" value="1"/>
</dbReference>
<dbReference type="PANTHER" id="PTHR47966">
    <property type="entry name" value="BETA-SITE APP-CLEAVING ENZYME, ISOFORM A-RELATED"/>
    <property type="match status" value="1"/>
</dbReference>
<accession>A0A367Y1N3</accession>
<dbReference type="SUPFAM" id="SSF50630">
    <property type="entry name" value="Acid proteases"/>
    <property type="match status" value="1"/>
</dbReference>
<dbReference type="PANTHER" id="PTHR47966:SF75">
    <property type="entry name" value="ENDOPEPTIDASE (CTSD), PUTATIVE (AFU_ORTHOLOGUE AFUA_4G07040)-RELATED"/>
    <property type="match status" value="1"/>
</dbReference>
<proteinExistence type="inferred from homology"/>
<feature type="active site" evidence="3">
    <location>
        <position position="73"/>
    </location>
</feature>
<dbReference type="Proteomes" id="UP000253472">
    <property type="component" value="Unassembled WGS sequence"/>
</dbReference>
<gene>
    <name evidence="6" type="primary">SAP1_7</name>
    <name evidence="6" type="ORF">Cantr_07172</name>
</gene>
<reference evidence="6 7" key="1">
    <citation type="submission" date="2018-06" db="EMBL/GenBank/DDBJ databases">
        <title>Whole genome sequencing of Candida tropicalis (genome annotated by CSBL at Korea University).</title>
        <authorList>
            <person name="Ahn J."/>
        </authorList>
    </citation>
    <scope>NUCLEOTIDE SEQUENCE [LARGE SCALE GENOMIC DNA]</scope>
    <source>
        <strain evidence="6 7">ATCC 20962</strain>
    </source>
</reference>
<dbReference type="AlphaFoldDB" id="A0A367Y1N3"/>
<dbReference type="InterPro" id="IPR033121">
    <property type="entry name" value="PEPTIDASE_A1"/>
</dbReference>
<evidence type="ECO:0000313" key="7">
    <source>
        <dbReference type="Proteomes" id="UP000253472"/>
    </source>
</evidence>
<dbReference type="Gene3D" id="2.40.70.10">
    <property type="entry name" value="Acid Proteases"/>
    <property type="match status" value="2"/>
</dbReference>
<feature type="domain" description="Peptidase A1" evidence="5">
    <location>
        <begin position="55"/>
        <end position="338"/>
    </location>
</feature>
<evidence type="ECO:0000256" key="2">
    <source>
        <dbReference type="ARBA" id="ARBA00023157"/>
    </source>
</evidence>
<protein>
    <submittedName>
        <fullName evidence="6">Candidapepsin-1</fullName>
    </submittedName>
</protein>
<dbReference type="GO" id="GO:0006508">
    <property type="term" value="P:proteolysis"/>
    <property type="evidence" value="ECO:0007669"/>
    <property type="project" value="InterPro"/>
</dbReference>
<keyword evidence="4" id="KW-0732">Signal</keyword>
<dbReference type="InterPro" id="IPR001461">
    <property type="entry name" value="Aspartic_peptidase_A1"/>
</dbReference>
<evidence type="ECO:0000256" key="1">
    <source>
        <dbReference type="ARBA" id="ARBA00007447"/>
    </source>
</evidence>
<organism evidence="6 7">
    <name type="scientific">Candida viswanathii</name>
    <dbReference type="NCBI Taxonomy" id="5486"/>
    <lineage>
        <taxon>Eukaryota</taxon>
        <taxon>Fungi</taxon>
        <taxon>Dikarya</taxon>
        <taxon>Ascomycota</taxon>
        <taxon>Saccharomycotina</taxon>
        <taxon>Pichiomycetes</taxon>
        <taxon>Debaryomycetaceae</taxon>
        <taxon>Candida/Lodderomyces clade</taxon>
        <taxon>Candida</taxon>
    </lineage>
</organism>
<name>A0A367Y1N3_9ASCO</name>
<comment type="caution">
    <text evidence="6">The sequence shown here is derived from an EMBL/GenBank/DDBJ whole genome shotgun (WGS) entry which is preliminary data.</text>
</comment>
<feature type="active site" evidence="3">
    <location>
        <position position="247"/>
    </location>
</feature>
<dbReference type="OrthoDB" id="5839471at2759"/>
<dbReference type="GO" id="GO:0004190">
    <property type="term" value="F:aspartic-type endopeptidase activity"/>
    <property type="evidence" value="ECO:0007669"/>
    <property type="project" value="InterPro"/>
</dbReference>
<feature type="chain" id="PRO_5016819896" evidence="4">
    <location>
        <begin position="18"/>
        <end position="351"/>
    </location>
</feature>